<dbReference type="RefSeq" id="WP_170831246.1">
    <property type="nucleotide sequence ID" value="NZ_FNQY01000018.1"/>
</dbReference>
<accession>A0A1H4B2P9</accession>
<dbReference type="EMBL" id="FNQY01000018">
    <property type="protein sequence ID" value="SEA42356.1"/>
    <property type="molecule type" value="Genomic_DNA"/>
</dbReference>
<sequence>MEELLERLKQEAGLDDQQATKSVEVVKDFVKEKFPMLSDAVDKIFAAKN</sequence>
<organism evidence="1 2">
    <name type="scientific">Arachidicoccus rhizosphaerae</name>
    <dbReference type="NCBI Taxonomy" id="551991"/>
    <lineage>
        <taxon>Bacteria</taxon>
        <taxon>Pseudomonadati</taxon>
        <taxon>Bacteroidota</taxon>
        <taxon>Chitinophagia</taxon>
        <taxon>Chitinophagales</taxon>
        <taxon>Chitinophagaceae</taxon>
        <taxon>Arachidicoccus</taxon>
    </lineage>
</organism>
<reference evidence="1 2" key="1">
    <citation type="submission" date="2016-10" db="EMBL/GenBank/DDBJ databases">
        <authorList>
            <person name="de Groot N.N."/>
        </authorList>
    </citation>
    <scope>NUCLEOTIDE SEQUENCE [LARGE SCALE GENOMIC DNA]</scope>
    <source>
        <strain evidence="1 2">Vu-144</strain>
    </source>
</reference>
<gene>
    <name evidence="1" type="ORF">SAMN05192529_1186</name>
</gene>
<dbReference type="STRING" id="551991.SAMN05192529_1186"/>
<evidence type="ECO:0000313" key="2">
    <source>
        <dbReference type="Proteomes" id="UP000199041"/>
    </source>
</evidence>
<proteinExistence type="predicted"/>
<keyword evidence="2" id="KW-1185">Reference proteome</keyword>
<dbReference type="Proteomes" id="UP000199041">
    <property type="component" value="Unassembled WGS sequence"/>
</dbReference>
<evidence type="ECO:0000313" key="1">
    <source>
        <dbReference type="EMBL" id="SEA42356.1"/>
    </source>
</evidence>
<dbReference type="AlphaFoldDB" id="A0A1H4B2P9"/>
<protein>
    <submittedName>
        <fullName evidence="1">Uncharacterized protein</fullName>
    </submittedName>
</protein>
<name>A0A1H4B2P9_9BACT</name>